<evidence type="ECO:0000256" key="1">
    <source>
        <dbReference type="SAM" id="Phobius"/>
    </source>
</evidence>
<reference evidence="2 3" key="1">
    <citation type="submission" date="2016-12" db="EMBL/GenBank/DDBJ databases">
        <authorList>
            <person name="Song W.-J."/>
            <person name="Kurnit D.M."/>
        </authorList>
    </citation>
    <scope>NUCLEOTIDE SEQUENCE [LARGE SCALE GENOMIC DNA]</scope>
    <source>
        <strain evidence="2 3">DSM 43162</strain>
    </source>
</reference>
<sequence>RVLRSGLTAPRRARWLPGAQLGWTAMGVALEGAALAAAVHAVGGSVPLLATAAVYGGLHLLWSVLPATGAPGAAEVALVLALTTLGAPLAGACAAALVFRSLVFWVPALVGTLLSARFEHRFGA</sequence>
<keyword evidence="1" id="KW-0472">Membrane</keyword>
<proteinExistence type="predicted"/>
<dbReference type="Proteomes" id="UP000184428">
    <property type="component" value="Unassembled WGS sequence"/>
</dbReference>
<organism evidence="2 3">
    <name type="scientific">Geodermatophilus obscurus</name>
    <dbReference type="NCBI Taxonomy" id="1861"/>
    <lineage>
        <taxon>Bacteria</taxon>
        <taxon>Bacillati</taxon>
        <taxon>Actinomycetota</taxon>
        <taxon>Actinomycetes</taxon>
        <taxon>Geodermatophilales</taxon>
        <taxon>Geodermatophilaceae</taxon>
        <taxon>Geodermatophilus</taxon>
    </lineage>
</organism>
<feature type="transmembrane region" description="Helical" evidence="1">
    <location>
        <begin position="21"/>
        <end position="42"/>
    </location>
</feature>
<dbReference type="AlphaFoldDB" id="A0A1M7U5V9"/>
<name>A0A1M7U5V9_9ACTN</name>
<keyword evidence="1" id="KW-1133">Transmembrane helix</keyword>
<accession>A0A1M7U5V9</accession>
<feature type="transmembrane region" description="Helical" evidence="1">
    <location>
        <begin position="77"/>
        <end position="99"/>
    </location>
</feature>
<evidence type="ECO:0000313" key="2">
    <source>
        <dbReference type="EMBL" id="SHN78328.1"/>
    </source>
</evidence>
<protein>
    <submittedName>
        <fullName evidence="2">Lysylphosphatidylglycerol synthase TM region</fullName>
    </submittedName>
</protein>
<dbReference type="EMBL" id="FRDM01000012">
    <property type="protein sequence ID" value="SHN78328.1"/>
    <property type="molecule type" value="Genomic_DNA"/>
</dbReference>
<feature type="non-terminal residue" evidence="2">
    <location>
        <position position="1"/>
    </location>
</feature>
<gene>
    <name evidence="2" type="ORF">SAMN05660350_02597</name>
</gene>
<evidence type="ECO:0000313" key="3">
    <source>
        <dbReference type="Proteomes" id="UP000184428"/>
    </source>
</evidence>
<feature type="transmembrane region" description="Helical" evidence="1">
    <location>
        <begin position="48"/>
        <end position="65"/>
    </location>
</feature>
<keyword evidence="1" id="KW-0812">Transmembrane</keyword>
<dbReference type="RefSeq" id="WP_175561357.1">
    <property type="nucleotide sequence ID" value="NZ_FRDM01000012.1"/>
</dbReference>